<keyword evidence="1" id="KW-0472">Membrane</keyword>
<keyword evidence="1" id="KW-1133">Transmembrane helix</keyword>
<organism evidence="2 3">
    <name type="scientific">Brassica cretica</name>
    <name type="common">Mustard</name>
    <dbReference type="NCBI Taxonomy" id="69181"/>
    <lineage>
        <taxon>Eukaryota</taxon>
        <taxon>Viridiplantae</taxon>
        <taxon>Streptophyta</taxon>
        <taxon>Embryophyta</taxon>
        <taxon>Tracheophyta</taxon>
        <taxon>Spermatophyta</taxon>
        <taxon>Magnoliopsida</taxon>
        <taxon>eudicotyledons</taxon>
        <taxon>Gunneridae</taxon>
        <taxon>Pentapetalae</taxon>
        <taxon>rosids</taxon>
        <taxon>malvids</taxon>
        <taxon>Brassicales</taxon>
        <taxon>Brassicaceae</taxon>
        <taxon>Brassiceae</taxon>
        <taxon>Brassica</taxon>
    </lineage>
</organism>
<feature type="transmembrane region" description="Helical" evidence="1">
    <location>
        <begin position="102"/>
        <end position="128"/>
    </location>
</feature>
<protein>
    <submittedName>
        <fullName evidence="2">Uncharacterized protein</fullName>
    </submittedName>
</protein>
<evidence type="ECO:0000313" key="2">
    <source>
        <dbReference type="EMBL" id="KAF3524660.1"/>
    </source>
</evidence>
<accession>A0A8S9PY01</accession>
<name>A0A8S9PY01_BRACR</name>
<keyword evidence="1" id="KW-0812">Transmembrane</keyword>
<comment type="caution">
    <text evidence="2">The sequence shown here is derived from an EMBL/GenBank/DDBJ whole genome shotgun (WGS) entry which is preliminary data.</text>
</comment>
<evidence type="ECO:0000313" key="3">
    <source>
        <dbReference type="Proteomes" id="UP000712600"/>
    </source>
</evidence>
<reference evidence="2" key="1">
    <citation type="submission" date="2019-12" db="EMBL/GenBank/DDBJ databases">
        <title>Genome sequencing and annotation of Brassica cretica.</title>
        <authorList>
            <person name="Studholme D.J."/>
            <person name="Sarris P."/>
        </authorList>
    </citation>
    <scope>NUCLEOTIDE SEQUENCE</scope>
    <source>
        <strain evidence="2">PFS-109/04</strain>
        <tissue evidence="2">Leaf</tissue>
    </source>
</reference>
<evidence type="ECO:0000256" key="1">
    <source>
        <dbReference type="SAM" id="Phobius"/>
    </source>
</evidence>
<dbReference type="Proteomes" id="UP000712600">
    <property type="component" value="Unassembled WGS sequence"/>
</dbReference>
<dbReference type="EMBL" id="QGKX02001347">
    <property type="protein sequence ID" value="KAF3524660.1"/>
    <property type="molecule type" value="Genomic_DNA"/>
</dbReference>
<gene>
    <name evidence="2" type="ORF">F2Q69_00047638</name>
</gene>
<dbReference type="AlphaFoldDB" id="A0A8S9PY01"/>
<proteinExistence type="predicted"/>
<sequence length="135" mass="14752">MQPLFFPVATVYFLAVDAHPRLRRSPLLPPSSGIFLVCSVLNKEDETAQLRDSFLAACAADLGGATCGSWWFTGGSCAFLGCEDCPDSGEGAVNEFGRFTPYWWLLSFPLVSSSTWVCGLAGCLWFGLQRRGLTW</sequence>